<evidence type="ECO:0000256" key="3">
    <source>
        <dbReference type="ARBA" id="ARBA00034247"/>
    </source>
</evidence>
<organism evidence="5 6">
    <name type="scientific">Vibrio sinensis</name>
    <dbReference type="NCBI Taxonomy" id="2302434"/>
    <lineage>
        <taxon>Bacteria</taxon>
        <taxon>Pseudomonadati</taxon>
        <taxon>Pseudomonadota</taxon>
        <taxon>Gammaproteobacteria</taxon>
        <taxon>Vibrionales</taxon>
        <taxon>Vibrionaceae</taxon>
        <taxon>Vibrio</taxon>
    </lineage>
</organism>
<dbReference type="NCBIfam" id="TIGR00254">
    <property type="entry name" value="GGDEF"/>
    <property type="match status" value="1"/>
</dbReference>
<evidence type="ECO:0000313" key="5">
    <source>
        <dbReference type="EMBL" id="RJX74292.1"/>
    </source>
</evidence>
<dbReference type="SUPFAM" id="SSF55781">
    <property type="entry name" value="GAF domain-like"/>
    <property type="match status" value="1"/>
</dbReference>
<dbReference type="Gene3D" id="3.30.70.270">
    <property type="match status" value="1"/>
</dbReference>
<dbReference type="SUPFAM" id="SSF55073">
    <property type="entry name" value="Nucleotide cyclase"/>
    <property type="match status" value="1"/>
</dbReference>
<dbReference type="PANTHER" id="PTHR45138">
    <property type="entry name" value="REGULATORY COMPONENTS OF SENSORY TRANSDUCTION SYSTEM"/>
    <property type="match status" value="1"/>
</dbReference>
<dbReference type="GO" id="GO:0052621">
    <property type="term" value="F:diguanylate cyclase activity"/>
    <property type="evidence" value="ECO:0007669"/>
    <property type="project" value="UniProtKB-EC"/>
</dbReference>
<accession>A0A3A6RB19</accession>
<comment type="catalytic activity">
    <reaction evidence="3">
        <text>2 GTP = 3',3'-c-di-GMP + 2 diphosphate</text>
        <dbReference type="Rhea" id="RHEA:24898"/>
        <dbReference type="ChEBI" id="CHEBI:33019"/>
        <dbReference type="ChEBI" id="CHEBI:37565"/>
        <dbReference type="ChEBI" id="CHEBI:58805"/>
        <dbReference type="EC" id="2.7.7.65"/>
    </reaction>
</comment>
<evidence type="ECO:0000256" key="2">
    <source>
        <dbReference type="ARBA" id="ARBA00012528"/>
    </source>
</evidence>
<dbReference type="Proteomes" id="UP000273252">
    <property type="component" value="Unassembled WGS sequence"/>
</dbReference>
<sequence length="367" mass="42051">MNNHIDYYDDEVNDLHDISYLLGHAKSQDEMFKIAIEQSILKLNIDRMAIFLITGEDSVQGTYGTDTEGNVVNESYFTSTIKEHAFAWEMIQDRTYIGFNKNTTLLHDFEHVGIGWNGYVTLWDGSDPIGWIACDNLLSKAPLTNKQVNTLKMLGFVVSQHVVRSRYQEKLIRINVELEVKTKQLEYLTSELEAMAFIDPLTLVKNRRALDLYLREIWIKSSTENKPVSVLMIDIDNFKLLNDSHGHLAGDRCLQTIANLLNNLVSENDRILARYGGEEFVFAFLDINKERLIEIAALILDKVRDLKIPHPYNMINDYVTVSVGGALMQPTPNRQYLELVKNADVALYKAKEDGKNRYSIFPESDSF</sequence>
<name>A0A3A6RB19_9VIBR</name>
<dbReference type="RefSeq" id="WP_120029628.1">
    <property type="nucleotide sequence ID" value="NZ_QVMU01000002.1"/>
</dbReference>
<evidence type="ECO:0000256" key="1">
    <source>
        <dbReference type="ARBA" id="ARBA00001946"/>
    </source>
</evidence>
<comment type="cofactor">
    <cofactor evidence="1">
        <name>Mg(2+)</name>
        <dbReference type="ChEBI" id="CHEBI:18420"/>
    </cofactor>
</comment>
<dbReference type="OrthoDB" id="9803824at2"/>
<dbReference type="AlphaFoldDB" id="A0A3A6RB19"/>
<dbReference type="GO" id="GO:0005886">
    <property type="term" value="C:plasma membrane"/>
    <property type="evidence" value="ECO:0007669"/>
    <property type="project" value="TreeGrafter"/>
</dbReference>
<feature type="domain" description="GGDEF" evidence="4">
    <location>
        <begin position="226"/>
        <end position="363"/>
    </location>
</feature>
<dbReference type="InterPro" id="IPR050469">
    <property type="entry name" value="Diguanylate_Cyclase"/>
</dbReference>
<dbReference type="PANTHER" id="PTHR45138:SF9">
    <property type="entry name" value="DIGUANYLATE CYCLASE DGCM-RELATED"/>
    <property type="match status" value="1"/>
</dbReference>
<dbReference type="PROSITE" id="PS50887">
    <property type="entry name" value="GGDEF"/>
    <property type="match status" value="1"/>
</dbReference>
<dbReference type="Pfam" id="PF00990">
    <property type="entry name" value="GGDEF"/>
    <property type="match status" value="1"/>
</dbReference>
<dbReference type="FunFam" id="3.30.70.270:FF:000001">
    <property type="entry name" value="Diguanylate cyclase domain protein"/>
    <property type="match status" value="1"/>
</dbReference>
<evidence type="ECO:0000313" key="6">
    <source>
        <dbReference type="Proteomes" id="UP000273252"/>
    </source>
</evidence>
<evidence type="ECO:0000259" key="4">
    <source>
        <dbReference type="PROSITE" id="PS50887"/>
    </source>
</evidence>
<dbReference type="CDD" id="cd01949">
    <property type="entry name" value="GGDEF"/>
    <property type="match status" value="1"/>
</dbReference>
<dbReference type="GO" id="GO:1902201">
    <property type="term" value="P:negative regulation of bacterial-type flagellum-dependent cell motility"/>
    <property type="evidence" value="ECO:0007669"/>
    <property type="project" value="TreeGrafter"/>
</dbReference>
<dbReference type="EC" id="2.7.7.65" evidence="2"/>
<dbReference type="InterPro" id="IPR043128">
    <property type="entry name" value="Rev_trsase/Diguanyl_cyclase"/>
</dbReference>
<reference evidence="5 6" key="1">
    <citation type="submission" date="2018-08" db="EMBL/GenBank/DDBJ databases">
        <title>Vibrio isolated from the Eastern China Marginal Seas.</title>
        <authorList>
            <person name="Li Y."/>
        </authorList>
    </citation>
    <scope>NUCLEOTIDE SEQUENCE [LARGE SCALE GENOMIC DNA]</scope>
    <source>
        <strain evidence="5 6">BEI233</strain>
    </source>
</reference>
<dbReference type="SMART" id="SM00267">
    <property type="entry name" value="GGDEF"/>
    <property type="match status" value="1"/>
</dbReference>
<keyword evidence="6" id="KW-1185">Reference proteome</keyword>
<dbReference type="EMBL" id="QVMU01000002">
    <property type="protein sequence ID" value="RJX74292.1"/>
    <property type="molecule type" value="Genomic_DNA"/>
</dbReference>
<comment type="caution">
    <text evidence="5">The sequence shown here is derived from an EMBL/GenBank/DDBJ whole genome shotgun (WGS) entry which is preliminary data.</text>
</comment>
<dbReference type="InterPro" id="IPR029787">
    <property type="entry name" value="Nucleotide_cyclase"/>
</dbReference>
<dbReference type="InterPro" id="IPR000160">
    <property type="entry name" value="GGDEF_dom"/>
</dbReference>
<proteinExistence type="predicted"/>
<dbReference type="GO" id="GO:0043709">
    <property type="term" value="P:cell adhesion involved in single-species biofilm formation"/>
    <property type="evidence" value="ECO:0007669"/>
    <property type="project" value="TreeGrafter"/>
</dbReference>
<gene>
    <name evidence="5" type="ORF">DZ860_03940</name>
</gene>
<protein>
    <recommendedName>
        <fullName evidence="2">diguanylate cyclase</fullName>
        <ecNumber evidence="2">2.7.7.65</ecNumber>
    </recommendedName>
</protein>